<dbReference type="RefSeq" id="WP_069973734.1">
    <property type="nucleotide sequence ID" value="NZ_CP017269.1"/>
</dbReference>
<feature type="transmembrane region" description="Helical" evidence="1">
    <location>
        <begin position="12"/>
        <end position="33"/>
    </location>
</feature>
<dbReference type="Pfam" id="PF07963">
    <property type="entry name" value="N_methyl"/>
    <property type="match status" value="1"/>
</dbReference>
<gene>
    <name evidence="2" type="ORF">Gferi_00425</name>
</gene>
<reference evidence="2 3" key="1">
    <citation type="submission" date="2016-09" db="EMBL/GenBank/DDBJ databases">
        <title>Genomic analysis reveals versatility of anaerobic energy metabolism of Geosporobacter ferrireducens IRF9 of phylum Firmicutes.</title>
        <authorList>
            <person name="Kim S.-J."/>
        </authorList>
    </citation>
    <scope>NUCLEOTIDE SEQUENCE [LARGE SCALE GENOMIC DNA]</scope>
    <source>
        <strain evidence="2 3">IRF9</strain>
    </source>
</reference>
<keyword evidence="3" id="KW-1185">Reference proteome</keyword>
<protein>
    <recommendedName>
        <fullName evidence="4">Prepilin-type N-terminal cleavage/methylation domain-containing protein</fullName>
    </recommendedName>
</protein>
<dbReference type="STRING" id="1424294.Gferi_00425"/>
<dbReference type="EMBL" id="CP017269">
    <property type="protein sequence ID" value="AOT68180.1"/>
    <property type="molecule type" value="Genomic_DNA"/>
</dbReference>
<evidence type="ECO:0000313" key="3">
    <source>
        <dbReference type="Proteomes" id="UP000095743"/>
    </source>
</evidence>
<evidence type="ECO:0008006" key="4">
    <source>
        <dbReference type="Google" id="ProtNLM"/>
    </source>
</evidence>
<sequence>MKYFNNSKGLTLVELIISIAIVGIIAVAFLGIFTSGITGIISGGNLTKAGYVAQQAMENQIEGLAISSTAVTASTNPPIPSLPPVAVTLNFTGVAVPITVNGKVEQIEYDDGRYRINIGTFIPNP</sequence>
<keyword evidence="1" id="KW-0812">Transmembrane</keyword>
<dbReference type="NCBIfam" id="TIGR02532">
    <property type="entry name" value="IV_pilin_GFxxxE"/>
    <property type="match status" value="1"/>
</dbReference>
<evidence type="ECO:0000256" key="1">
    <source>
        <dbReference type="SAM" id="Phobius"/>
    </source>
</evidence>
<keyword evidence="1" id="KW-1133">Transmembrane helix</keyword>
<accession>A0A1D8GBA2</accession>
<organism evidence="2 3">
    <name type="scientific">Geosporobacter ferrireducens</name>
    <dbReference type="NCBI Taxonomy" id="1424294"/>
    <lineage>
        <taxon>Bacteria</taxon>
        <taxon>Bacillati</taxon>
        <taxon>Bacillota</taxon>
        <taxon>Clostridia</taxon>
        <taxon>Peptostreptococcales</taxon>
        <taxon>Thermotaleaceae</taxon>
        <taxon>Geosporobacter</taxon>
    </lineage>
</organism>
<proteinExistence type="predicted"/>
<dbReference type="Proteomes" id="UP000095743">
    <property type="component" value="Chromosome"/>
</dbReference>
<dbReference type="AlphaFoldDB" id="A0A1D8GBA2"/>
<dbReference type="PROSITE" id="PS00409">
    <property type="entry name" value="PROKAR_NTER_METHYL"/>
    <property type="match status" value="1"/>
</dbReference>
<keyword evidence="1" id="KW-0472">Membrane</keyword>
<dbReference type="KEGG" id="gfe:Gferi_00425"/>
<evidence type="ECO:0000313" key="2">
    <source>
        <dbReference type="EMBL" id="AOT68180.1"/>
    </source>
</evidence>
<dbReference type="InterPro" id="IPR012902">
    <property type="entry name" value="N_methyl_site"/>
</dbReference>
<name>A0A1D8GBA2_9FIRM</name>